<gene>
    <name evidence="1" type="ORF">E4P82_04630</name>
</gene>
<proteinExistence type="predicted"/>
<comment type="caution">
    <text evidence="1">The sequence shown here is derived from an EMBL/GenBank/DDBJ whole genome shotgun (WGS) entry which is preliminary data.</text>
</comment>
<keyword evidence="2" id="KW-1185">Reference proteome</keyword>
<evidence type="ECO:0000313" key="2">
    <source>
        <dbReference type="Proteomes" id="UP000760480"/>
    </source>
</evidence>
<reference evidence="1 2" key="1">
    <citation type="submission" date="2019-03" db="EMBL/GenBank/DDBJ databases">
        <title>Metabolic reconstructions from genomes of highly enriched 'Candidatus Accumulibacter' and 'Candidatus Competibacter' bioreactor populations.</title>
        <authorList>
            <person name="Annavajhala M.K."/>
            <person name="Welles L."/>
            <person name="Abbas B."/>
            <person name="Sorokin D."/>
            <person name="Park H."/>
            <person name="Van Loosdrecht M."/>
            <person name="Chandran K."/>
        </authorList>
    </citation>
    <scope>NUCLEOTIDE SEQUENCE [LARGE SCALE GENOMIC DNA]</scope>
    <source>
        <strain evidence="1 2">SBR_G</strain>
    </source>
</reference>
<dbReference type="RefSeq" id="WP_169247802.1">
    <property type="nucleotide sequence ID" value="NZ_SPMZ01000013.1"/>
</dbReference>
<organism evidence="1 2">
    <name type="scientific">Candidatus Competibacter phosphatis</name>
    <dbReference type="NCBI Taxonomy" id="221280"/>
    <lineage>
        <taxon>Bacteria</taxon>
        <taxon>Pseudomonadati</taxon>
        <taxon>Pseudomonadota</taxon>
        <taxon>Gammaproteobacteria</taxon>
        <taxon>Candidatus Competibacteraceae</taxon>
        <taxon>Candidatus Competibacter</taxon>
    </lineage>
</organism>
<name>A0ABX1TJB0_9GAMM</name>
<sequence length="105" mass="11302">MAQMLTLQTLEAENQSFAGTGGISSANRHYGFTPGFLDRETGAVYCSCWADGTPAPFHALDGLPDHLVLARNPCGHIVAIKSSVVAGFIRFGLFYTREQAAHCLE</sequence>
<accession>A0ABX1TJB0</accession>
<dbReference type="EMBL" id="SPMZ01000013">
    <property type="protein sequence ID" value="NMQ18545.1"/>
    <property type="molecule type" value="Genomic_DNA"/>
</dbReference>
<protein>
    <submittedName>
        <fullName evidence="1">Uncharacterized protein</fullName>
    </submittedName>
</protein>
<dbReference type="Proteomes" id="UP000760480">
    <property type="component" value="Unassembled WGS sequence"/>
</dbReference>
<evidence type="ECO:0000313" key="1">
    <source>
        <dbReference type="EMBL" id="NMQ18545.1"/>
    </source>
</evidence>